<reference evidence="4 5" key="1">
    <citation type="submission" date="2016-01" db="EMBL/GenBank/DDBJ databases">
        <authorList>
            <person name="Oliw E.H."/>
        </authorList>
    </citation>
    <scope>NUCLEOTIDE SEQUENCE [LARGE SCALE GENOMIC DNA]</scope>
    <source>
        <strain evidence="4 5">DY10</strain>
    </source>
</reference>
<dbReference type="EMBL" id="CP014263">
    <property type="protein sequence ID" value="AQG78558.1"/>
    <property type="molecule type" value="Genomic_DNA"/>
</dbReference>
<accession>A0A1P9WT69</accession>
<evidence type="ECO:0000256" key="1">
    <source>
        <dbReference type="ARBA" id="ARBA00022679"/>
    </source>
</evidence>
<dbReference type="OrthoDB" id="9800604at2"/>
<keyword evidence="2" id="KW-0012">Acyltransferase</keyword>
<dbReference type="AlphaFoldDB" id="A0A1P9WT69"/>
<protein>
    <recommendedName>
        <fullName evidence="3">N-acetyltransferase domain-containing protein</fullName>
    </recommendedName>
</protein>
<proteinExistence type="predicted"/>
<evidence type="ECO:0000256" key="2">
    <source>
        <dbReference type="ARBA" id="ARBA00023315"/>
    </source>
</evidence>
<evidence type="ECO:0000313" key="4">
    <source>
        <dbReference type="EMBL" id="AQG78558.1"/>
    </source>
</evidence>
<dbReference type="KEGG" id="smon:AWR27_03895"/>
<dbReference type="Proteomes" id="UP000187941">
    <property type="component" value="Chromosome"/>
</dbReference>
<dbReference type="PANTHER" id="PTHR43877">
    <property type="entry name" value="AMINOALKYLPHOSPHONATE N-ACETYLTRANSFERASE-RELATED-RELATED"/>
    <property type="match status" value="1"/>
</dbReference>
<dbReference type="SUPFAM" id="SSF55729">
    <property type="entry name" value="Acyl-CoA N-acyltransferases (Nat)"/>
    <property type="match status" value="1"/>
</dbReference>
<dbReference type="Pfam" id="PF00583">
    <property type="entry name" value="Acetyltransf_1"/>
    <property type="match status" value="1"/>
</dbReference>
<dbReference type="PROSITE" id="PS51186">
    <property type="entry name" value="GNAT"/>
    <property type="match status" value="1"/>
</dbReference>
<dbReference type="STRING" id="1178516.AWR27_03895"/>
<keyword evidence="1" id="KW-0808">Transferase</keyword>
<gene>
    <name evidence="4" type="ORF">AWR27_03895</name>
</gene>
<dbReference type="GO" id="GO:0016747">
    <property type="term" value="F:acyltransferase activity, transferring groups other than amino-acyl groups"/>
    <property type="evidence" value="ECO:0007669"/>
    <property type="project" value="InterPro"/>
</dbReference>
<dbReference type="RefSeq" id="WP_077129997.1">
    <property type="nucleotide sequence ID" value="NZ_CP014263.1"/>
</dbReference>
<dbReference type="InterPro" id="IPR050832">
    <property type="entry name" value="Bact_Acetyltransf"/>
</dbReference>
<dbReference type="CDD" id="cd04301">
    <property type="entry name" value="NAT_SF"/>
    <property type="match status" value="1"/>
</dbReference>
<keyword evidence="5" id="KW-1185">Reference proteome</keyword>
<sequence>MVSKHLQTIQLITPGQAPALSALCRRIYPQYFTYLWFDEGAWYIEHSYNEATLRAELKDPNVQYFFTLLNDQPAGYLKVKLSSNLNNEAGGFEIERIYFLREVAGQGLGTYLIEYAFEIARQLNKRYVWLNVMDSSTNSIAFYHRHGFEPVGETWLGYKLMKPEYRRMWQMQRKIV</sequence>
<dbReference type="InterPro" id="IPR016181">
    <property type="entry name" value="Acyl_CoA_acyltransferase"/>
</dbReference>
<evidence type="ECO:0000259" key="3">
    <source>
        <dbReference type="PROSITE" id="PS51186"/>
    </source>
</evidence>
<organism evidence="4 5">
    <name type="scientific">Spirosoma montaniterrae</name>
    <dbReference type="NCBI Taxonomy" id="1178516"/>
    <lineage>
        <taxon>Bacteria</taxon>
        <taxon>Pseudomonadati</taxon>
        <taxon>Bacteroidota</taxon>
        <taxon>Cytophagia</taxon>
        <taxon>Cytophagales</taxon>
        <taxon>Cytophagaceae</taxon>
        <taxon>Spirosoma</taxon>
    </lineage>
</organism>
<evidence type="ECO:0000313" key="5">
    <source>
        <dbReference type="Proteomes" id="UP000187941"/>
    </source>
</evidence>
<feature type="domain" description="N-acetyltransferase" evidence="3">
    <location>
        <begin position="7"/>
        <end position="176"/>
    </location>
</feature>
<dbReference type="Gene3D" id="3.40.630.30">
    <property type="match status" value="1"/>
</dbReference>
<name>A0A1P9WT69_9BACT</name>
<dbReference type="InterPro" id="IPR000182">
    <property type="entry name" value="GNAT_dom"/>
</dbReference>